<name>A0AC61RU38_9FIRM</name>
<gene>
    <name evidence="1" type="ORF">E5329_15890</name>
</gene>
<keyword evidence="2" id="KW-1185">Reference proteome</keyword>
<accession>A0AC61RU38</accession>
<dbReference type="EMBL" id="SRYA01000032">
    <property type="protein sequence ID" value="TGY95251.1"/>
    <property type="molecule type" value="Genomic_DNA"/>
</dbReference>
<sequence>MNIDREEYIKSLEERIEKLEKLFEHLCIDQCKEIALTKCSLGDIKLGDNCNITLKNCPVGGVISDIEDAESRVDDLENRIEDILNDIDEAGIRLDTLKNDSKC</sequence>
<reference evidence="1" key="1">
    <citation type="submission" date="2019-04" db="EMBL/GenBank/DDBJ databases">
        <title>Microbes associate with the intestines of laboratory mice.</title>
        <authorList>
            <person name="Navarre W."/>
            <person name="Wong E."/>
            <person name="Huang K."/>
            <person name="Tropini C."/>
            <person name="Ng K."/>
            <person name="Yu B."/>
        </authorList>
    </citation>
    <scope>NUCLEOTIDE SEQUENCE</scope>
    <source>
        <strain evidence="1">NM01_1-7b</strain>
    </source>
</reference>
<evidence type="ECO:0000313" key="1">
    <source>
        <dbReference type="EMBL" id="TGY95251.1"/>
    </source>
</evidence>
<comment type="caution">
    <text evidence="1">The sequence shown here is derived from an EMBL/GenBank/DDBJ whole genome shotgun (WGS) entry which is preliminary data.</text>
</comment>
<proteinExistence type="predicted"/>
<organism evidence="1 2">
    <name type="scientific">Petralouisia muris</name>
    <dbReference type="NCBI Taxonomy" id="3032872"/>
    <lineage>
        <taxon>Bacteria</taxon>
        <taxon>Bacillati</taxon>
        <taxon>Bacillota</taxon>
        <taxon>Clostridia</taxon>
        <taxon>Lachnospirales</taxon>
        <taxon>Lachnospiraceae</taxon>
        <taxon>Petralouisia</taxon>
    </lineage>
</organism>
<protein>
    <submittedName>
        <fullName evidence="1">Uncharacterized protein</fullName>
    </submittedName>
</protein>
<dbReference type="Proteomes" id="UP000304953">
    <property type="component" value="Unassembled WGS sequence"/>
</dbReference>
<evidence type="ECO:0000313" key="2">
    <source>
        <dbReference type="Proteomes" id="UP000304953"/>
    </source>
</evidence>